<protein>
    <recommendedName>
        <fullName evidence="5">NodT family efflux transporter outer membrane factor (OMF) lipoprotein</fullName>
    </recommendedName>
</protein>
<keyword evidence="2" id="KW-1134">Transmembrane beta strand</keyword>
<feature type="signal peptide" evidence="2">
    <location>
        <begin position="1"/>
        <end position="19"/>
    </location>
</feature>
<dbReference type="SUPFAM" id="SSF56954">
    <property type="entry name" value="Outer membrane efflux proteins (OEP)"/>
    <property type="match status" value="1"/>
</dbReference>
<dbReference type="InterPro" id="IPR003423">
    <property type="entry name" value="OMP_efflux"/>
</dbReference>
<keyword evidence="4" id="KW-1185">Reference proteome</keyword>
<comment type="subcellular location">
    <subcellularLocation>
        <location evidence="2">Cell membrane</location>
        <topology evidence="2">Lipid-anchor</topology>
    </subcellularLocation>
</comment>
<name>A0ABS1DYX9_RUBGE</name>
<keyword evidence="2" id="KW-0812">Transmembrane</keyword>
<dbReference type="Gene3D" id="2.20.200.10">
    <property type="entry name" value="Outer membrane efflux proteins (OEP)"/>
    <property type="match status" value="1"/>
</dbReference>
<dbReference type="RefSeq" id="WP_200229512.1">
    <property type="nucleotide sequence ID" value="NZ_NRRT01000034.1"/>
</dbReference>
<keyword evidence="2" id="KW-0732">Signal</keyword>
<organism evidence="3 4">
    <name type="scientific">Rubrivivax gelatinosus</name>
    <name type="common">Rhodocyclus gelatinosus</name>
    <name type="synonym">Rhodopseudomonas gelatinosa</name>
    <dbReference type="NCBI Taxonomy" id="28068"/>
    <lineage>
        <taxon>Bacteria</taxon>
        <taxon>Pseudomonadati</taxon>
        <taxon>Pseudomonadota</taxon>
        <taxon>Betaproteobacteria</taxon>
        <taxon>Burkholderiales</taxon>
        <taxon>Sphaerotilaceae</taxon>
        <taxon>Rubrivivax</taxon>
    </lineage>
</organism>
<reference evidence="3" key="1">
    <citation type="submission" date="2017-08" db="EMBL/GenBank/DDBJ databases">
        <authorList>
            <person name="Imhoff J.F."/>
            <person name="Rahn T."/>
            <person name="Kuenzel S."/>
            <person name="Neulinger S.C."/>
        </authorList>
    </citation>
    <scope>NUCLEOTIDE SEQUENCE</scope>
    <source>
        <strain evidence="3">IM 151</strain>
    </source>
</reference>
<dbReference type="PROSITE" id="PS51257">
    <property type="entry name" value="PROKAR_LIPOPROTEIN"/>
    <property type="match status" value="1"/>
</dbReference>
<dbReference type="InterPro" id="IPR010131">
    <property type="entry name" value="MdtP/NodT-like"/>
</dbReference>
<sequence>MRIFGTASLSVAIALSSVACTTVGPDYRPAQPVAAAAWAAPLPHGGKTSEIADWWGQFDDPLVGRLVTMAEADSPSLAQAWASIEKARATLASVRSGRTPSLTASASASRERASGLVDNVRSAGFDSSWEIDLFGKLRRNEEAAAARVEARTGDWNDARVSLAAEVADTYVQWKGCELLAEAYAQELVSNAQTQTTTLAAVRAGLTAPADAALARASLASARSTLIDQRAQCDLLVKALVYLTGAEEGALRAQLSSAPHGLPQPRQAAVASVPADVLRQRPDLASLERELAAASAEIGAAKAALYPSLSLSGSIGVSATSGSPTSVWSFGPSLSLPILDGGERRAAVTSAEAAYRSAYAAYQLGVRQIVRDVEEALVRLDSAANRLQQAAIADSQYREYFLATQSNWRAGNVSLLTLEEARRSALSAEIQRITLQRNRVQYWIALYKAVGGGWQPGDAAQAPATTPIP</sequence>
<dbReference type="PANTHER" id="PTHR30203">
    <property type="entry name" value="OUTER MEMBRANE CATION EFFLUX PROTEIN"/>
    <property type="match status" value="1"/>
</dbReference>
<keyword evidence="2" id="KW-0472">Membrane</keyword>
<dbReference type="PANTHER" id="PTHR30203:SF32">
    <property type="entry name" value="CATION EFFLUX SYSTEM PROTEIN CUSC"/>
    <property type="match status" value="1"/>
</dbReference>
<keyword evidence="2" id="KW-0564">Palmitate</keyword>
<dbReference type="NCBIfam" id="TIGR01845">
    <property type="entry name" value="outer_NodT"/>
    <property type="match status" value="1"/>
</dbReference>
<keyword evidence="2" id="KW-0449">Lipoprotein</keyword>
<reference evidence="3" key="2">
    <citation type="journal article" date="2020" name="Microorganisms">
        <title>Osmotic Adaptation and Compatible Solute Biosynthesis of Phototrophic Bacteria as Revealed from Genome Analyses.</title>
        <authorList>
            <person name="Imhoff J.F."/>
            <person name="Rahn T."/>
            <person name="Kunzel S."/>
            <person name="Keller A."/>
            <person name="Neulinger S.C."/>
        </authorList>
    </citation>
    <scope>NUCLEOTIDE SEQUENCE</scope>
    <source>
        <strain evidence="3">IM 151</strain>
    </source>
</reference>
<comment type="caution">
    <text evidence="3">The sequence shown here is derived from an EMBL/GenBank/DDBJ whole genome shotgun (WGS) entry which is preliminary data.</text>
</comment>
<evidence type="ECO:0000256" key="2">
    <source>
        <dbReference type="RuleBase" id="RU362097"/>
    </source>
</evidence>
<evidence type="ECO:0008006" key="5">
    <source>
        <dbReference type="Google" id="ProtNLM"/>
    </source>
</evidence>
<feature type="chain" id="PRO_5045011512" description="NodT family efflux transporter outer membrane factor (OMF) lipoprotein" evidence="2">
    <location>
        <begin position="20"/>
        <end position="468"/>
    </location>
</feature>
<evidence type="ECO:0000313" key="3">
    <source>
        <dbReference type="EMBL" id="MBK1714865.1"/>
    </source>
</evidence>
<proteinExistence type="inferred from homology"/>
<evidence type="ECO:0000256" key="1">
    <source>
        <dbReference type="ARBA" id="ARBA00007613"/>
    </source>
</evidence>
<dbReference type="EMBL" id="NRRU01000084">
    <property type="protein sequence ID" value="MBK1714865.1"/>
    <property type="molecule type" value="Genomic_DNA"/>
</dbReference>
<dbReference type="Gene3D" id="1.20.1600.10">
    <property type="entry name" value="Outer membrane efflux proteins (OEP)"/>
    <property type="match status" value="1"/>
</dbReference>
<dbReference type="Pfam" id="PF02321">
    <property type="entry name" value="OEP"/>
    <property type="match status" value="2"/>
</dbReference>
<accession>A0ABS1DYX9</accession>
<dbReference type="Proteomes" id="UP001041814">
    <property type="component" value="Unassembled WGS sequence"/>
</dbReference>
<gene>
    <name evidence="3" type="ORF">CKO43_19065</name>
</gene>
<comment type="similarity">
    <text evidence="1 2">Belongs to the outer membrane factor (OMF) (TC 1.B.17) family.</text>
</comment>
<evidence type="ECO:0000313" key="4">
    <source>
        <dbReference type="Proteomes" id="UP001041814"/>
    </source>
</evidence>